<dbReference type="AlphaFoldDB" id="G8TAN2"/>
<dbReference type="EMBL" id="CP003178">
    <property type="protein sequence ID" value="AEV99212.1"/>
    <property type="molecule type" value="Genomic_DNA"/>
</dbReference>
<accession>G8TAN2</accession>
<proteinExistence type="predicted"/>
<evidence type="ECO:0000256" key="1">
    <source>
        <dbReference type="SAM" id="Phobius"/>
    </source>
</evidence>
<feature type="transmembrane region" description="Helical" evidence="1">
    <location>
        <begin position="47"/>
        <end position="71"/>
    </location>
</feature>
<keyword evidence="1" id="KW-1133">Transmembrane helix</keyword>
<evidence type="ECO:0000313" key="2">
    <source>
        <dbReference type="EMBL" id="AEV99212.1"/>
    </source>
</evidence>
<reference evidence="2 3" key="1">
    <citation type="submission" date="2011-12" db="EMBL/GenBank/DDBJ databases">
        <title>The complete genome of Niastella koreensis GR20-10.</title>
        <authorList>
            <consortium name="US DOE Joint Genome Institute (JGI-PGF)"/>
            <person name="Lucas S."/>
            <person name="Han J."/>
            <person name="Lapidus A."/>
            <person name="Bruce D."/>
            <person name="Goodwin L."/>
            <person name="Pitluck S."/>
            <person name="Peters L."/>
            <person name="Kyrpides N."/>
            <person name="Mavromatis K."/>
            <person name="Ivanova N."/>
            <person name="Mikhailova N."/>
            <person name="Davenport K."/>
            <person name="Saunders E."/>
            <person name="Detter J.C."/>
            <person name="Tapia R."/>
            <person name="Han C."/>
            <person name="Land M."/>
            <person name="Hauser L."/>
            <person name="Markowitz V."/>
            <person name="Cheng J.-F."/>
            <person name="Hugenholtz P."/>
            <person name="Woyke T."/>
            <person name="Wu D."/>
            <person name="Tindall B."/>
            <person name="Pomrenke H."/>
            <person name="Brambilla E."/>
            <person name="Klenk H.-P."/>
            <person name="Eisen J.A."/>
        </authorList>
    </citation>
    <scope>NUCLEOTIDE SEQUENCE [LARGE SCALE GENOMIC DNA]</scope>
    <source>
        <strain evidence="3">DSM 17620 / KACC 11465 / NBRC 106392 / GR20-10</strain>
    </source>
</reference>
<dbReference type="KEGG" id="nko:Niako_2879"/>
<dbReference type="Proteomes" id="UP000005438">
    <property type="component" value="Chromosome"/>
</dbReference>
<name>G8TAN2_NIAKG</name>
<keyword evidence="1" id="KW-0472">Membrane</keyword>
<keyword evidence="1" id="KW-0812">Transmembrane</keyword>
<evidence type="ECO:0000313" key="3">
    <source>
        <dbReference type="Proteomes" id="UP000005438"/>
    </source>
</evidence>
<organism evidence="2 3">
    <name type="scientific">Niastella koreensis (strain DSM 17620 / KACC 11465 / NBRC 106392 / GR20-10)</name>
    <dbReference type="NCBI Taxonomy" id="700598"/>
    <lineage>
        <taxon>Bacteria</taxon>
        <taxon>Pseudomonadati</taxon>
        <taxon>Bacteroidota</taxon>
        <taxon>Chitinophagia</taxon>
        <taxon>Chitinophagales</taxon>
        <taxon>Chitinophagaceae</taxon>
        <taxon>Niastella</taxon>
    </lineage>
</organism>
<protein>
    <submittedName>
        <fullName evidence="2">Uncharacterized protein</fullName>
    </submittedName>
</protein>
<gene>
    <name evidence="2" type="ordered locus">Niako_2879</name>
</gene>
<sequence>MEIRDEIHLPIKKKTKVQIRAGKKVFHMPELKKYQCFLRSSLNLGDLFFYSMVFTNYVSTLTQLLFNSYLFQIIINQL</sequence>
<dbReference type="HOGENOM" id="CLU_2618396_0_0_10"/>